<accession>A0A167J6M4</accession>
<dbReference type="EMBL" id="AZHA01000003">
    <property type="protein sequence ID" value="OAA49855.1"/>
    <property type="molecule type" value="Genomic_DNA"/>
</dbReference>
<comment type="caution">
    <text evidence="3">The sequence shown here is derived from an EMBL/GenBank/DDBJ whole genome shotgun (WGS) entry which is preliminary data.</text>
</comment>
<dbReference type="OrthoDB" id="5428863at2759"/>
<evidence type="ECO:0000313" key="3">
    <source>
        <dbReference type="EMBL" id="OAA49855.1"/>
    </source>
</evidence>
<evidence type="ECO:0000313" key="4">
    <source>
        <dbReference type="Proteomes" id="UP000076863"/>
    </source>
</evidence>
<feature type="compositionally biased region" description="Acidic residues" evidence="1">
    <location>
        <begin position="1061"/>
        <end position="1078"/>
    </location>
</feature>
<gene>
    <name evidence="3" type="ORF">BBO_01490</name>
</gene>
<dbReference type="Pfam" id="PF06985">
    <property type="entry name" value="HET"/>
    <property type="match status" value="1"/>
</dbReference>
<dbReference type="PANTHER" id="PTHR33112">
    <property type="entry name" value="DOMAIN PROTEIN, PUTATIVE-RELATED"/>
    <property type="match status" value="1"/>
</dbReference>
<dbReference type="AlphaFoldDB" id="A0A167J6M4"/>
<sequence>MTTNTFIFSWNKKSLRGHQSSMNRLKACEKCLLMSASFLLWEVAVAQGTTGQYQGQVNFFLGTSADLEARASNGCKSCCSILGSQNHSEIQKMHGKVYGLSAHFRLKQPLLSMAWGNIDGNDEDPAQRRAQFIEMRLDTLLSTNPALAKSITGRGRPYDLDGYNLSLIRRWIDQCNKCHQSTCSGNLNESCLPKAKLSLIDVEDLCIVTPHEPVRYAALSYVWGDDVLPMAKKANMTFLRLPGAFLKGGYLELPATIHDAVRVCANIGIRYLWVDSMCIVQDDLEHKMEQIKAMSSIFANAYLTIVALTSESAHSGLSRVSQGNPGSDLSPFIHLPCQTLIKASQGAHGLAPVFHAGTPWTKRAWTLQETVLSKRLLCLGSLATWACGSAHWTEDLEVLSETESYPAAPDERLKLSIPEWPDISQYSELASAYASRRLTMPEDTLNAFEGAMAPMSQLIPGGFLFGLPEFLFDIGLLWQHRRRGARPRSGVDWAGKKHQFPSWSWISHHGLHLQNFWQADYLYPRPNLIISPLVQWKKQNKVTEEWEDVDNSYHVVRKHFEDAETATPEGWTKHTDEHGLTYYQSSLFSHIRPVPKFSHPIPTHQHLDNTKTTASYHCHLRFEGNLARVRFQFRGTAKERDASNKKLLNEALVPEMEIVSTVDGAWAGRVRLNMQPGSVLPEDEEEHEVIAISKAKITVNAAKDHALTTEASDRDQVRHGKAWYHFVNVLWIGRTDDGKVYRKALGRIWLEAWEKMKVEQCHFTVLTSTAPHSAKPALLQTTTTTATTPVKSLDIMPDAENTLTQKLFGPSRPVISRRLCEKAGKHNDQLTQAERWLFLSRLDLYGKTLAYPNSLDDVQFDKVCGRPPKDVLLRTIKAMTGLGSIREVLREYWAAAPDNVRIDKLSYGALETITMGWWTFDTSEVYAIDDDYEDDAVAAAASLVAESLRPDEFAFEAAVKAKFLLPETTEEESEGGGGASMPSLEEAEKTQEELEDLCEKYLAEQDAKAEELKRTLQEQLEQELKTASEEDLAAIKELRARMNVEAEEDAKEDDQRQKEIEELEMLEDEDVMDWEGED</sequence>
<dbReference type="CDD" id="cd06503">
    <property type="entry name" value="ATP-synt_Fo_b"/>
    <property type="match status" value="1"/>
</dbReference>
<feature type="region of interest" description="Disordered" evidence="1">
    <location>
        <begin position="966"/>
        <end position="994"/>
    </location>
</feature>
<dbReference type="PANTHER" id="PTHR33112:SF16">
    <property type="entry name" value="HETEROKARYON INCOMPATIBILITY DOMAIN-CONTAINING PROTEIN"/>
    <property type="match status" value="1"/>
</dbReference>
<feature type="region of interest" description="Disordered" evidence="1">
    <location>
        <begin position="1044"/>
        <end position="1078"/>
    </location>
</feature>
<organism evidence="3 4">
    <name type="scientific">Beauveria brongniartii RCEF 3172</name>
    <dbReference type="NCBI Taxonomy" id="1081107"/>
    <lineage>
        <taxon>Eukaryota</taxon>
        <taxon>Fungi</taxon>
        <taxon>Dikarya</taxon>
        <taxon>Ascomycota</taxon>
        <taxon>Pezizomycotina</taxon>
        <taxon>Sordariomycetes</taxon>
        <taxon>Hypocreomycetidae</taxon>
        <taxon>Hypocreales</taxon>
        <taxon>Cordycipitaceae</taxon>
        <taxon>Beauveria</taxon>
        <taxon>Beauveria brongniartii</taxon>
    </lineage>
</organism>
<reference evidence="3 4" key="1">
    <citation type="journal article" date="2016" name="Genome Biol. Evol.">
        <title>Divergent and convergent evolution of fungal pathogenicity.</title>
        <authorList>
            <person name="Shang Y."/>
            <person name="Xiao G."/>
            <person name="Zheng P."/>
            <person name="Cen K."/>
            <person name="Zhan S."/>
            <person name="Wang C."/>
        </authorList>
    </citation>
    <scope>NUCLEOTIDE SEQUENCE [LARGE SCALE GENOMIC DNA]</scope>
    <source>
        <strain evidence="3 4">RCEF 3172</strain>
    </source>
</reference>
<evidence type="ECO:0000259" key="2">
    <source>
        <dbReference type="Pfam" id="PF06985"/>
    </source>
</evidence>
<name>A0A167J6M4_9HYPO</name>
<protein>
    <submittedName>
        <fullName evidence="3">Heterokaryon incompatibility</fullName>
    </submittedName>
</protein>
<proteinExistence type="predicted"/>
<evidence type="ECO:0000256" key="1">
    <source>
        <dbReference type="SAM" id="MobiDB-lite"/>
    </source>
</evidence>
<dbReference type="Proteomes" id="UP000076863">
    <property type="component" value="Unassembled WGS sequence"/>
</dbReference>
<feature type="domain" description="Heterokaryon incompatibility" evidence="2">
    <location>
        <begin position="216"/>
        <end position="369"/>
    </location>
</feature>
<dbReference type="InterPro" id="IPR010730">
    <property type="entry name" value="HET"/>
</dbReference>
<keyword evidence="4" id="KW-1185">Reference proteome</keyword>